<evidence type="ECO:0000256" key="3">
    <source>
        <dbReference type="RuleBase" id="RU364030"/>
    </source>
</evidence>
<organism evidence="4 5">
    <name type="scientific">Coemansia thaxteri</name>
    <dbReference type="NCBI Taxonomy" id="2663907"/>
    <lineage>
        <taxon>Eukaryota</taxon>
        <taxon>Fungi</taxon>
        <taxon>Fungi incertae sedis</taxon>
        <taxon>Zoopagomycota</taxon>
        <taxon>Kickxellomycotina</taxon>
        <taxon>Kickxellomycetes</taxon>
        <taxon>Kickxellales</taxon>
        <taxon>Kickxellaceae</taxon>
        <taxon>Coemansia</taxon>
    </lineage>
</organism>
<dbReference type="EMBL" id="JANBQF010000201">
    <property type="protein sequence ID" value="KAJ2003716.1"/>
    <property type="molecule type" value="Genomic_DNA"/>
</dbReference>
<dbReference type="InterPro" id="IPR004226">
    <property type="entry name" value="TBCA"/>
</dbReference>
<dbReference type="SUPFAM" id="SSF46988">
    <property type="entry name" value="Tubulin chaperone cofactor A"/>
    <property type="match status" value="1"/>
</dbReference>
<sequence>MPIVSKRSSRPSALTQLKIKTNAVNRLVKDKQVYVDEIEAQKVRIEEFRMRNAHEADIRKQNEVLEETVLMIPHMERRIRDAAQDLENLVLASAAEIDDLDVLDDARKALAATRASDDESAAEDKAA</sequence>
<keyword evidence="5" id="KW-1185">Reference proteome</keyword>
<dbReference type="PANTHER" id="PTHR21500:SF0">
    <property type="entry name" value="TUBULIN-SPECIFIC CHAPERONE A"/>
    <property type="match status" value="1"/>
</dbReference>
<name>A0A9W8EJP2_9FUNG</name>
<dbReference type="Gene3D" id="1.20.58.90">
    <property type="match status" value="1"/>
</dbReference>
<dbReference type="GO" id="GO:0005829">
    <property type="term" value="C:cytosol"/>
    <property type="evidence" value="ECO:0007669"/>
    <property type="project" value="TreeGrafter"/>
</dbReference>
<gene>
    <name evidence="4" type="ORF">H4R26_002922</name>
</gene>
<keyword evidence="3" id="KW-0493">Microtubule</keyword>
<dbReference type="InterPro" id="IPR036126">
    <property type="entry name" value="TBCA_sf"/>
</dbReference>
<evidence type="ECO:0000313" key="4">
    <source>
        <dbReference type="EMBL" id="KAJ2003716.1"/>
    </source>
</evidence>
<evidence type="ECO:0000313" key="5">
    <source>
        <dbReference type="Proteomes" id="UP001150907"/>
    </source>
</evidence>
<evidence type="ECO:0000256" key="2">
    <source>
        <dbReference type="ARBA" id="ARBA00023186"/>
    </source>
</evidence>
<dbReference type="PANTHER" id="PTHR21500">
    <property type="entry name" value="TUBULIN-SPECIFIC CHAPERONE A"/>
    <property type="match status" value="1"/>
</dbReference>
<comment type="subunit">
    <text evidence="3">Supercomplex made of cofactors A to E. Cofactors A and D function by capturing and stabilizing tubulin in a quasi-native conformation. Cofactor E binds to the cofactor D-tubulin complex; interaction with cofactor C then causes the release of tubulin polypeptides that are committed to the native state.</text>
</comment>
<comment type="similarity">
    <text evidence="1 3">Belongs to the TBCA family.</text>
</comment>
<evidence type="ECO:0000256" key="1">
    <source>
        <dbReference type="ARBA" id="ARBA00006806"/>
    </source>
</evidence>
<proteinExistence type="inferred from homology"/>
<dbReference type="GO" id="GO:0007023">
    <property type="term" value="P:post-chaperonin tubulin folding pathway"/>
    <property type="evidence" value="ECO:0007669"/>
    <property type="project" value="UniProtKB-UniRule"/>
</dbReference>
<dbReference type="GO" id="GO:0048487">
    <property type="term" value="F:beta-tubulin binding"/>
    <property type="evidence" value="ECO:0007669"/>
    <property type="project" value="InterPro"/>
</dbReference>
<dbReference type="GO" id="GO:0007021">
    <property type="term" value="P:tubulin complex assembly"/>
    <property type="evidence" value="ECO:0007669"/>
    <property type="project" value="UniProtKB-UniRule"/>
</dbReference>
<dbReference type="AlphaFoldDB" id="A0A9W8EJP2"/>
<keyword evidence="3" id="KW-0206">Cytoskeleton</keyword>
<comment type="caution">
    <text evidence="4">The sequence shown here is derived from an EMBL/GenBank/DDBJ whole genome shotgun (WGS) entry which is preliminary data.</text>
</comment>
<dbReference type="Proteomes" id="UP001150907">
    <property type="component" value="Unassembled WGS sequence"/>
</dbReference>
<dbReference type="Pfam" id="PF02970">
    <property type="entry name" value="TBCA"/>
    <property type="match status" value="1"/>
</dbReference>
<comment type="subcellular location">
    <subcellularLocation>
        <location evidence="3">Cytoplasm</location>
        <location evidence="3">Cytoskeleton</location>
    </subcellularLocation>
</comment>
<keyword evidence="2 3" id="KW-0143">Chaperone</keyword>
<keyword evidence="3" id="KW-0963">Cytoplasm</keyword>
<protein>
    <recommendedName>
        <fullName evidence="3">Tubulin-specific chaperone A</fullName>
    </recommendedName>
</protein>
<dbReference type="GO" id="GO:0005874">
    <property type="term" value="C:microtubule"/>
    <property type="evidence" value="ECO:0007669"/>
    <property type="project" value="UniProtKB-KW"/>
</dbReference>
<accession>A0A9W8EJP2</accession>
<reference evidence="4" key="1">
    <citation type="submission" date="2022-07" db="EMBL/GenBank/DDBJ databases">
        <title>Phylogenomic reconstructions and comparative analyses of Kickxellomycotina fungi.</title>
        <authorList>
            <person name="Reynolds N.K."/>
            <person name="Stajich J.E."/>
            <person name="Barry K."/>
            <person name="Grigoriev I.V."/>
            <person name="Crous P."/>
            <person name="Smith M.E."/>
        </authorList>
    </citation>
    <scope>NUCLEOTIDE SEQUENCE</scope>
    <source>
        <strain evidence="4">IMI 214461</strain>
    </source>
</reference>
<dbReference type="OrthoDB" id="296187at2759"/>